<sequence>RTAYRSSPRTTPLGSLSLSHSHSHRYLLPSLLAPLPPPPPPSAAWVGDHLLLLNPDPVRPPPFHLRKTLLGLPRTPFSVSCRVVVRSLEIASSTSNHNSEYPQPPPYPPDPTSTLLCLPTRSPPKSTSREKRATVPGELSLSRFTPETPRRKKTVSALCLATLQENNNTRKPVPWFLTAAFCLLPSLLPRFCDSSLHCLLILPPRQRRGNEKGKSLPRTLHFASCTTQLLCCWLSYSLSACVCLCLYHLSLTTVGRPVFSRVGNTTSHSPRCPRRLVLPPSNSSVVRQDRSCSICNGDTSLVVPLTSLLIFSDCAACAECRNGASCSPRLLTPIFPLSPARKALSHASTTY</sequence>
<dbReference type="AlphaFoldDB" id="A0A9Q8SJS0"/>
<reference evidence="2" key="1">
    <citation type="journal article" date="2021" name="Mol. Plant Microbe Interact.">
        <title>Complete Genome Sequence of the Plant-Pathogenic Fungus Colletotrichum lupini.</title>
        <authorList>
            <person name="Baroncelli R."/>
            <person name="Pensec F."/>
            <person name="Da Lio D."/>
            <person name="Boufleur T."/>
            <person name="Vicente I."/>
            <person name="Sarrocco S."/>
            <person name="Picot A."/>
            <person name="Baraldi E."/>
            <person name="Sukno S."/>
            <person name="Thon M."/>
            <person name="Le Floch G."/>
        </authorList>
    </citation>
    <scope>NUCLEOTIDE SEQUENCE</scope>
    <source>
        <strain evidence="2">IMI 504893</strain>
    </source>
</reference>
<accession>A0A9Q8SJS0</accession>
<feature type="compositionally biased region" description="Pro residues" evidence="1">
    <location>
        <begin position="102"/>
        <end position="111"/>
    </location>
</feature>
<feature type="non-terminal residue" evidence="2">
    <location>
        <position position="1"/>
    </location>
</feature>
<evidence type="ECO:0000313" key="2">
    <source>
        <dbReference type="EMBL" id="UQC78190.1"/>
    </source>
</evidence>
<organism evidence="2 3">
    <name type="scientific">Colletotrichum lupini</name>
    <dbReference type="NCBI Taxonomy" id="145971"/>
    <lineage>
        <taxon>Eukaryota</taxon>
        <taxon>Fungi</taxon>
        <taxon>Dikarya</taxon>
        <taxon>Ascomycota</taxon>
        <taxon>Pezizomycotina</taxon>
        <taxon>Sordariomycetes</taxon>
        <taxon>Hypocreomycetidae</taxon>
        <taxon>Glomerellales</taxon>
        <taxon>Glomerellaceae</taxon>
        <taxon>Colletotrichum</taxon>
        <taxon>Colletotrichum acutatum species complex</taxon>
    </lineage>
</organism>
<name>A0A9Q8SJS0_9PEZI</name>
<feature type="region of interest" description="Disordered" evidence="1">
    <location>
        <begin position="94"/>
        <end position="113"/>
    </location>
</feature>
<evidence type="ECO:0000256" key="1">
    <source>
        <dbReference type="SAM" id="MobiDB-lite"/>
    </source>
</evidence>
<proteinExistence type="predicted"/>
<dbReference type="RefSeq" id="XP_049139827.1">
    <property type="nucleotide sequence ID" value="XM_049282684.1"/>
</dbReference>
<dbReference type="KEGG" id="clup:CLUP02_03666"/>
<gene>
    <name evidence="2" type="ORF">CLUP02_03666</name>
</gene>
<protein>
    <submittedName>
        <fullName evidence="2">Uncharacterized protein</fullName>
    </submittedName>
</protein>
<dbReference type="Proteomes" id="UP000830671">
    <property type="component" value="Chromosome 2"/>
</dbReference>
<evidence type="ECO:0000313" key="3">
    <source>
        <dbReference type="Proteomes" id="UP000830671"/>
    </source>
</evidence>
<dbReference type="EMBL" id="CP019474">
    <property type="protein sequence ID" value="UQC78190.1"/>
    <property type="molecule type" value="Genomic_DNA"/>
</dbReference>
<dbReference type="GeneID" id="73337694"/>
<keyword evidence="3" id="KW-1185">Reference proteome</keyword>